<dbReference type="EnsemblPlants" id="KQL30384">
    <property type="protein sequence ID" value="KQL30384"/>
    <property type="gene ID" value="SETIT_018948mg"/>
</dbReference>
<dbReference type="EMBL" id="AGNK02000426">
    <property type="status" value="NOT_ANNOTATED_CDS"/>
    <property type="molecule type" value="Genomic_DNA"/>
</dbReference>
<dbReference type="InParanoid" id="K3YXF2"/>
<dbReference type="Proteomes" id="UP000004995">
    <property type="component" value="Unassembled WGS sequence"/>
</dbReference>
<evidence type="ECO:0000313" key="2">
    <source>
        <dbReference type="Proteomes" id="UP000004995"/>
    </source>
</evidence>
<protein>
    <submittedName>
        <fullName evidence="1">Uncharacterized protein</fullName>
    </submittedName>
</protein>
<dbReference type="Gramene" id="KQL30384">
    <property type="protein sequence ID" value="KQL30384"/>
    <property type="gene ID" value="SETIT_018948mg"/>
</dbReference>
<dbReference type="AlphaFoldDB" id="K3YXF2"/>
<proteinExistence type="predicted"/>
<name>K3YXF2_SETIT</name>
<reference evidence="1" key="2">
    <citation type="submission" date="2018-08" db="UniProtKB">
        <authorList>
            <consortium name="EnsemblPlants"/>
        </authorList>
    </citation>
    <scope>IDENTIFICATION</scope>
    <source>
        <strain evidence="1">Yugu1</strain>
    </source>
</reference>
<keyword evidence="2" id="KW-1185">Reference proteome</keyword>
<evidence type="ECO:0000313" key="1">
    <source>
        <dbReference type="EnsemblPlants" id="KQL30384"/>
    </source>
</evidence>
<reference evidence="2" key="1">
    <citation type="journal article" date="2012" name="Nat. Biotechnol.">
        <title>Reference genome sequence of the model plant Setaria.</title>
        <authorList>
            <person name="Bennetzen J.L."/>
            <person name="Schmutz J."/>
            <person name="Wang H."/>
            <person name="Percifield R."/>
            <person name="Hawkins J."/>
            <person name="Pontaroli A.C."/>
            <person name="Estep M."/>
            <person name="Feng L."/>
            <person name="Vaughn J.N."/>
            <person name="Grimwood J."/>
            <person name="Jenkins J."/>
            <person name="Barry K."/>
            <person name="Lindquist E."/>
            <person name="Hellsten U."/>
            <person name="Deshpande S."/>
            <person name="Wang X."/>
            <person name="Wu X."/>
            <person name="Mitros T."/>
            <person name="Triplett J."/>
            <person name="Yang X."/>
            <person name="Ye C.Y."/>
            <person name="Mauro-Herrera M."/>
            <person name="Wang L."/>
            <person name="Li P."/>
            <person name="Sharma M."/>
            <person name="Sharma R."/>
            <person name="Ronald P.C."/>
            <person name="Panaud O."/>
            <person name="Kellogg E.A."/>
            <person name="Brutnell T.P."/>
            <person name="Doust A.N."/>
            <person name="Tuskan G.A."/>
            <person name="Rokhsar D."/>
            <person name="Devos K.M."/>
        </authorList>
    </citation>
    <scope>NUCLEOTIDE SEQUENCE [LARGE SCALE GENOMIC DNA]</scope>
    <source>
        <strain evidence="2">cv. Yugu1</strain>
    </source>
</reference>
<organism evidence="1 2">
    <name type="scientific">Setaria italica</name>
    <name type="common">Foxtail millet</name>
    <name type="synonym">Panicum italicum</name>
    <dbReference type="NCBI Taxonomy" id="4555"/>
    <lineage>
        <taxon>Eukaryota</taxon>
        <taxon>Viridiplantae</taxon>
        <taxon>Streptophyta</taxon>
        <taxon>Embryophyta</taxon>
        <taxon>Tracheophyta</taxon>
        <taxon>Spermatophyta</taxon>
        <taxon>Magnoliopsida</taxon>
        <taxon>Liliopsida</taxon>
        <taxon>Poales</taxon>
        <taxon>Poaceae</taxon>
        <taxon>PACMAD clade</taxon>
        <taxon>Panicoideae</taxon>
        <taxon>Panicodae</taxon>
        <taxon>Paniceae</taxon>
        <taxon>Cenchrinae</taxon>
        <taxon>Setaria</taxon>
    </lineage>
</organism>
<dbReference type="HOGENOM" id="CLU_2780635_0_0_1"/>
<accession>K3YXF2</accession>
<sequence>MVIRKHCQYIQILPITRARRCVSGFRQAQQTETGKRCRFRCNRYHHTTELRILHHSSTRNIAEEDNQVY</sequence>